<gene>
    <name evidence="3" type="ORF">ESB13_21980</name>
</gene>
<evidence type="ECO:0000256" key="1">
    <source>
        <dbReference type="SAM" id="Phobius"/>
    </source>
</evidence>
<evidence type="ECO:0000313" key="3">
    <source>
        <dbReference type="EMBL" id="RXK80828.1"/>
    </source>
</evidence>
<keyword evidence="4" id="KW-1185">Reference proteome</keyword>
<keyword evidence="1" id="KW-0812">Transmembrane</keyword>
<reference evidence="3 4" key="1">
    <citation type="submission" date="2019-01" db="EMBL/GenBank/DDBJ databases">
        <title>Filimonas sp. strain TTM-71.</title>
        <authorList>
            <person name="Chen W.-M."/>
        </authorList>
    </citation>
    <scope>NUCLEOTIDE SEQUENCE [LARGE SCALE GENOMIC DNA]</scope>
    <source>
        <strain evidence="3 4">TTM-71</strain>
    </source>
</reference>
<dbReference type="Proteomes" id="UP000290545">
    <property type="component" value="Unassembled WGS sequence"/>
</dbReference>
<dbReference type="EMBL" id="SDHZ01000005">
    <property type="protein sequence ID" value="RXK80828.1"/>
    <property type="molecule type" value="Genomic_DNA"/>
</dbReference>
<name>A0A4Q1CZI6_9BACT</name>
<dbReference type="OrthoDB" id="600763at2"/>
<feature type="domain" description="Secretion system C-terminal sorting" evidence="2">
    <location>
        <begin position="471"/>
        <end position="537"/>
    </location>
</feature>
<sequence length="546" mass="58486">MKDQIQWSGYLPGSLYSLALILLMIMAVQRYVRAILSLFAMMLAEKDVFCQDVYIPPGASVHLFVKDTVSIFGNMEVAGYAGQDSAQFLYFSGNSWKNAATASFSDKGIIGFKRLGNGGGQALYGAYSASAQAGTRMPVLWLNNTGGLTLDNGSDLSIRELHFVQGILSLNGASLVVRNGQAASPVSGYHPLAFVATGGDVMGGFLEIQNLTANGKNYVWPIGTQAGSYTPFSFINNGTAATVKTRVFNNVYEQGLSGASINNRSTGTTWMVNSSANLTGRFTLQHLTANEGPIYATNHNGTFVGRFQDVSATWDKAGMLNAPVSPGSLTTGSPVAEAATTYTDLTSVPAGTTLFAGLVAGEEVTCTQQVMKIEGTRLSPLNVKLDWVMQNLNNLSRMVIEKDVYNTNNWITVDSITPVGGITAYTFTDTAAYSNTSAGYRLRLLCTLGGYVYSNSAIVAPPAYARDPVLMYPNPAIININVAIPDYVNYVTLAVYDLTGHMLIKKLITGPVTKLDVSALPAGSYNIFLVTKDNKTTGNLRFIKVN</sequence>
<dbReference type="Pfam" id="PF18962">
    <property type="entry name" value="Por_Secre_tail"/>
    <property type="match status" value="1"/>
</dbReference>
<keyword evidence="1" id="KW-0472">Membrane</keyword>
<dbReference type="NCBIfam" id="TIGR04183">
    <property type="entry name" value="Por_Secre_tail"/>
    <property type="match status" value="1"/>
</dbReference>
<organism evidence="3 4">
    <name type="scientific">Filimonas effusa</name>
    <dbReference type="NCBI Taxonomy" id="2508721"/>
    <lineage>
        <taxon>Bacteria</taxon>
        <taxon>Pseudomonadati</taxon>
        <taxon>Bacteroidota</taxon>
        <taxon>Chitinophagia</taxon>
        <taxon>Chitinophagales</taxon>
        <taxon>Chitinophagaceae</taxon>
        <taxon>Filimonas</taxon>
    </lineage>
</organism>
<accession>A0A4Q1CZI6</accession>
<comment type="caution">
    <text evidence="3">The sequence shown here is derived from an EMBL/GenBank/DDBJ whole genome shotgun (WGS) entry which is preliminary data.</text>
</comment>
<protein>
    <submittedName>
        <fullName evidence="3">T9SS type A sorting domain-containing protein</fullName>
    </submittedName>
</protein>
<evidence type="ECO:0000313" key="4">
    <source>
        <dbReference type="Proteomes" id="UP000290545"/>
    </source>
</evidence>
<dbReference type="InterPro" id="IPR026444">
    <property type="entry name" value="Secre_tail"/>
</dbReference>
<evidence type="ECO:0000259" key="2">
    <source>
        <dbReference type="Pfam" id="PF18962"/>
    </source>
</evidence>
<proteinExistence type="predicted"/>
<dbReference type="AlphaFoldDB" id="A0A4Q1CZI6"/>
<keyword evidence="1" id="KW-1133">Transmembrane helix</keyword>
<feature type="transmembrane region" description="Helical" evidence="1">
    <location>
        <begin position="15"/>
        <end position="32"/>
    </location>
</feature>